<evidence type="ECO:0000256" key="1">
    <source>
        <dbReference type="ARBA" id="ARBA00007261"/>
    </source>
</evidence>
<dbReference type="InterPro" id="IPR011765">
    <property type="entry name" value="Pept_M16_N"/>
</dbReference>
<sequence>MILFCMVIMMKKINIKNGIKLIYEKRKNYITSFCIGFNAGALMENKDELGLAHVVEHMIFKGTNKRDEMQINMALDEVFGFNNAMTNFPYSIYYGTTLSEDFEKGFEIYSDIILNPTFPIKGFKEEIDIICEELREWKDDNFQLCEDEMLNNAFEDRRIKTCIIGEEVNIRAFTMEDIKRFYNKFYTPKNCTISVVSSLDFDVVQSIVNKYFENWNTKNFEIKKDFYEKNKAGKFVKKREGIQGAKIQYCFPIDKLDHKETTALKIFNLKFGEGTSSILYDKIRTENGLAYDVYSYIKNEAGIKLFTICMGTAKENVDKAIEITNNLIFNIDKIKATFTENEIKNVVNRLKLKRELKIERSIELSKELTTSEIMYGHQEDFNEQEILEKIGLQEIYGVIDKVLVSPTIQVLS</sequence>
<dbReference type="SUPFAM" id="SSF63411">
    <property type="entry name" value="LuxS/MPP-like metallohydrolase"/>
    <property type="match status" value="2"/>
</dbReference>
<dbReference type="PANTHER" id="PTHR11851">
    <property type="entry name" value="METALLOPROTEASE"/>
    <property type="match status" value="1"/>
</dbReference>
<evidence type="ECO:0000313" key="6">
    <source>
        <dbReference type="Proteomes" id="UP000192468"/>
    </source>
</evidence>
<dbReference type="GO" id="GO:0004222">
    <property type="term" value="F:metalloendopeptidase activity"/>
    <property type="evidence" value="ECO:0007669"/>
    <property type="project" value="InterPro"/>
</dbReference>
<name>A0A1W1X3S9_9CLOT</name>
<dbReference type="InterPro" id="IPR011249">
    <property type="entry name" value="Metalloenz_LuxS/M16"/>
</dbReference>
<feature type="domain" description="Peptidase M16 N-terminal" evidence="3">
    <location>
        <begin position="32"/>
        <end position="162"/>
    </location>
</feature>
<evidence type="ECO:0000256" key="2">
    <source>
        <dbReference type="RuleBase" id="RU004447"/>
    </source>
</evidence>
<dbReference type="EMBL" id="FWXH01000002">
    <property type="protein sequence ID" value="SMC18071.1"/>
    <property type="molecule type" value="Genomic_DNA"/>
</dbReference>
<evidence type="ECO:0000259" key="3">
    <source>
        <dbReference type="Pfam" id="PF00675"/>
    </source>
</evidence>
<organism evidence="5 6">
    <name type="scientific">Clostridium acidisoli DSM 12555</name>
    <dbReference type="NCBI Taxonomy" id="1121291"/>
    <lineage>
        <taxon>Bacteria</taxon>
        <taxon>Bacillati</taxon>
        <taxon>Bacillota</taxon>
        <taxon>Clostridia</taxon>
        <taxon>Eubacteriales</taxon>
        <taxon>Clostridiaceae</taxon>
        <taxon>Clostridium</taxon>
    </lineage>
</organism>
<dbReference type="AlphaFoldDB" id="A0A1W1X3S9"/>
<dbReference type="GO" id="GO:0046872">
    <property type="term" value="F:metal ion binding"/>
    <property type="evidence" value="ECO:0007669"/>
    <property type="project" value="InterPro"/>
</dbReference>
<dbReference type="Pfam" id="PF00675">
    <property type="entry name" value="Peptidase_M16"/>
    <property type="match status" value="1"/>
</dbReference>
<dbReference type="STRING" id="1121291.SAMN02745134_00493"/>
<evidence type="ECO:0000259" key="4">
    <source>
        <dbReference type="Pfam" id="PF05193"/>
    </source>
</evidence>
<gene>
    <name evidence="5" type="ORF">SAMN02745134_00493</name>
</gene>
<reference evidence="5 6" key="1">
    <citation type="submission" date="2017-04" db="EMBL/GenBank/DDBJ databases">
        <authorList>
            <person name="Afonso C.L."/>
            <person name="Miller P.J."/>
            <person name="Scott M.A."/>
            <person name="Spackman E."/>
            <person name="Goraichik I."/>
            <person name="Dimitrov K.M."/>
            <person name="Suarez D.L."/>
            <person name="Swayne D.E."/>
        </authorList>
    </citation>
    <scope>NUCLEOTIDE SEQUENCE [LARGE SCALE GENOMIC DNA]</scope>
    <source>
        <strain evidence="5 6">DSM 12555</strain>
    </source>
</reference>
<dbReference type="PANTHER" id="PTHR11851:SF49">
    <property type="entry name" value="MITOCHONDRIAL-PROCESSING PEPTIDASE SUBUNIT ALPHA"/>
    <property type="match status" value="1"/>
</dbReference>
<proteinExistence type="inferred from homology"/>
<feature type="domain" description="Peptidase M16 C-terminal" evidence="4">
    <location>
        <begin position="173"/>
        <end position="350"/>
    </location>
</feature>
<accession>A0A1W1X3S9</accession>
<dbReference type="GO" id="GO:0006508">
    <property type="term" value="P:proteolysis"/>
    <property type="evidence" value="ECO:0007669"/>
    <property type="project" value="InterPro"/>
</dbReference>
<evidence type="ECO:0000313" key="5">
    <source>
        <dbReference type="EMBL" id="SMC18071.1"/>
    </source>
</evidence>
<dbReference type="InterPro" id="IPR001431">
    <property type="entry name" value="Pept_M16_Zn_BS"/>
</dbReference>
<dbReference type="PROSITE" id="PS00143">
    <property type="entry name" value="INSULINASE"/>
    <property type="match status" value="1"/>
</dbReference>
<keyword evidence="6" id="KW-1185">Reference proteome</keyword>
<dbReference type="InterPro" id="IPR007863">
    <property type="entry name" value="Peptidase_M16_C"/>
</dbReference>
<dbReference type="Pfam" id="PF05193">
    <property type="entry name" value="Peptidase_M16_C"/>
    <property type="match status" value="1"/>
</dbReference>
<protein>
    <submittedName>
        <fullName evidence="5">Predicted Zn-dependent peptidase</fullName>
    </submittedName>
</protein>
<dbReference type="Gene3D" id="3.30.830.10">
    <property type="entry name" value="Metalloenzyme, LuxS/M16 peptidase-like"/>
    <property type="match status" value="2"/>
</dbReference>
<dbReference type="Proteomes" id="UP000192468">
    <property type="component" value="Unassembled WGS sequence"/>
</dbReference>
<comment type="similarity">
    <text evidence="1 2">Belongs to the peptidase M16 family.</text>
</comment>
<dbReference type="InterPro" id="IPR050361">
    <property type="entry name" value="MPP/UQCRC_Complex"/>
</dbReference>